<dbReference type="InterPro" id="IPR046392">
    <property type="entry name" value="PRIMASE_T4"/>
</dbReference>
<dbReference type="Proteomes" id="UP000664915">
    <property type="component" value="Segment"/>
</dbReference>
<proteinExistence type="inferred from homology"/>
<sequence length="323" mass="37429">MDLIDSKYIGLVSSRLQKFKRVKADLYNFRCPLCGDSQKNKSKTRGYFYQVKNNTNFKCHNCGASLSLNNFLKELDPTLHKQYTMEKFKEGHTGKNFVVEQPKLEFVKPVFKTKINLPKASENQIAREYLEKRKLDPEKFYFADKFKEWANTQKHTFNTIGKDESRIIIPLYDIEKNLIGFQGRALGPSPNKYITVMISNDSPKLYGLEKVDTTKTIYIVEGPFDSTFIENAVAMCGSDVDIRSFGWSDYIWVFDNEPRNREIVKRISKTIDRGDQVVIWPTTVQHKDINDMVLAGHDVMNVLKSNTYAGLEAQIKFNNWKKV</sequence>
<dbReference type="RefSeq" id="YP_010670240.1">
    <property type="nucleotide sequence ID" value="NC_070963.1"/>
</dbReference>
<dbReference type="SUPFAM" id="SSF56731">
    <property type="entry name" value="DNA primase core"/>
    <property type="match status" value="1"/>
</dbReference>
<protein>
    <submittedName>
        <fullName evidence="1">DNA primase</fullName>
    </submittedName>
</protein>
<organism evidence="1 2">
    <name type="scientific">Synechococcus phage S-SRM01</name>
    <dbReference type="NCBI Taxonomy" id="2781608"/>
    <lineage>
        <taxon>Viruses</taxon>
        <taxon>Duplodnaviria</taxon>
        <taxon>Heunggongvirae</taxon>
        <taxon>Uroviricota</taxon>
        <taxon>Caudoviricetes</taxon>
        <taxon>Pantevenvirales</taxon>
        <taxon>Kyanoviridae</taxon>
        <taxon>Serangoonvirus</taxon>
        <taxon>Serangoonvirus essarone</taxon>
    </lineage>
</organism>
<name>A0A879R423_9CAUD</name>
<dbReference type="GeneID" id="77946435"/>
<keyword evidence="2" id="KW-1185">Reference proteome</keyword>
<evidence type="ECO:0000313" key="2">
    <source>
        <dbReference type="Proteomes" id="UP000664915"/>
    </source>
</evidence>
<dbReference type="Gene3D" id="3.40.1360.10">
    <property type="match status" value="1"/>
</dbReference>
<dbReference type="EMBL" id="MW015081">
    <property type="protein sequence ID" value="QPX48230.1"/>
    <property type="molecule type" value="Genomic_DNA"/>
</dbReference>
<dbReference type="HAMAP" id="MF_04157">
    <property type="entry name" value="PRIMASE_T4"/>
    <property type="match status" value="1"/>
</dbReference>
<reference evidence="1" key="1">
    <citation type="submission" date="2020-09" db="EMBL/GenBank/DDBJ databases">
        <authorList>
            <person name="Zhang D."/>
            <person name="Hatherill J.R."/>
            <person name="Ramirez J.F."/>
            <person name="Edinger B."/>
            <person name="Balarin R."/>
            <person name="Sullivan A."/>
            <person name="Humpal K.M."/>
            <person name="Guseva A."/>
            <person name="Butela K.A."/>
            <person name="Garlena R.A."/>
            <person name="Russell D.A."/>
            <person name="Pope W.H."/>
            <person name="Jacobs-Sera D."/>
            <person name="Hatfull G.F."/>
        </authorList>
    </citation>
    <scope>NUCLEOTIDE SEQUENCE</scope>
</reference>
<dbReference type="KEGG" id="vg:77946435"/>
<accession>A0A879R423</accession>
<evidence type="ECO:0000313" key="1">
    <source>
        <dbReference type="EMBL" id="QPX48230.1"/>
    </source>
</evidence>